<evidence type="ECO:0000256" key="12">
    <source>
        <dbReference type="PIRSR" id="PIRSR006816-1"/>
    </source>
</evidence>
<dbReference type="GO" id="GO:0009055">
    <property type="term" value="F:electron transfer activity"/>
    <property type="evidence" value="ECO:0007669"/>
    <property type="project" value="UniProtKB-UniRule"/>
</dbReference>
<organism evidence="15 16">
    <name type="scientific">Trichococcus palustris</name>
    <dbReference type="NCBI Taxonomy" id="140314"/>
    <lineage>
        <taxon>Bacteria</taxon>
        <taxon>Bacillati</taxon>
        <taxon>Bacillota</taxon>
        <taxon>Bacilli</taxon>
        <taxon>Lactobacillales</taxon>
        <taxon>Carnobacteriaceae</taxon>
        <taxon>Trichococcus</taxon>
    </lineage>
</organism>
<dbReference type="PANTHER" id="PTHR43513">
    <property type="entry name" value="DIHYDROOROTATE DEHYDROGENASE B (NAD(+)), ELECTRON TRANSFER SUBUNIT"/>
    <property type="match status" value="1"/>
</dbReference>
<comment type="pathway">
    <text evidence="11">Pyrimidine metabolism; UMP biosynthesis via de novo pathway; orotate from (S)-dihydroorotate (NAD(+) route): step 1/1.</text>
</comment>
<dbReference type="HAMAP" id="MF_01211">
    <property type="entry name" value="DHODB_Fe_S_bind"/>
    <property type="match status" value="1"/>
</dbReference>
<evidence type="ECO:0000256" key="9">
    <source>
        <dbReference type="ARBA" id="ARBA00023004"/>
    </source>
</evidence>
<comment type="cofactor">
    <cofactor evidence="13">
        <name>[2Fe-2S] cluster</name>
        <dbReference type="ChEBI" id="CHEBI:190135"/>
    </cofactor>
    <text evidence="13">Binds 1 [2Fe-2S] cluster per subunit.</text>
</comment>
<dbReference type="GO" id="GO:0046872">
    <property type="term" value="F:metal ion binding"/>
    <property type="evidence" value="ECO:0007669"/>
    <property type="project" value="UniProtKB-KW"/>
</dbReference>
<dbReference type="SUPFAM" id="SSF52343">
    <property type="entry name" value="Ferredoxin reductase-like, C-terminal NADP-linked domain"/>
    <property type="match status" value="1"/>
</dbReference>
<feature type="binding site" evidence="11 13">
    <location>
        <position position="225"/>
    </location>
    <ligand>
        <name>[2Fe-2S] cluster</name>
        <dbReference type="ChEBI" id="CHEBI:190135"/>
    </ligand>
</feature>
<feature type="binding site" evidence="11 12">
    <location>
        <begin position="68"/>
        <end position="70"/>
    </location>
    <ligand>
        <name>FAD</name>
        <dbReference type="ChEBI" id="CHEBI:57692"/>
    </ligand>
</feature>
<evidence type="ECO:0000313" key="15">
    <source>
        <dbReference type="EMBL" id="CZQ85814.1"/>
    </source>
</evidence>
<keyword evidence="8 11" id="KW-0249">Electron transport</keyword>
<evidence type="ECO:0000256" key="13">
    <source>
        <dbReference type="PIRSR" id="PIRSR006816-2"/>
    </source>
</evidence>
<dbReference type="GO" id="GO:0050660">
    <property type="term" value="F:flavin adenine dinucleotide binding"/>
    <property type="evidence" value="ECO:0007669"/>
    <property type="project" value="InterPro"/>
</dbReference>
<proteinExistence type="inferred from homology"/>
<sequence length="258" mass="28080">MSQAIMKVVKQVEIAKDIYELRLKGDLVKEMGAPDQFLHIRVPGNDLLLRRPISIAEIDAENEECVIIYRTEGDGTKIISQLTEGDTLDVLGPLGNGYPIDMLKAGDNALLVGGGIGVPPLYELSKQLHAKGVNVVHCFGFKNKDEVFYEKEFSAFGKVNIATDDGSYAKKGFVTQYFDELDGFVPDAVFACGPKGLLAAASRAFDPSITYLSMEERMACGIGACYGCVCEKKNSTSASDNYRVCVDGPVFRAEEIVL</sequence>
<keyword evidence="16" id="KW-1185">Reference proteome</keyword>
<comment type="cofactor">
    <cofactor evidence="11 12">
        <name>FAD</name>
        <dbReference type="ChEBI" id="CHEBI:57692"/>
    </cofactor>
    <text evidence="11 12">Binds 1 FAD per subunit.</text>
</comment>
<protein>
    <recommendedName>
        <fullName evidence="11">Dihydroorotate dehydrogenase B (NAD(+)), electron transfer subunit</fullName>
    </recommendedName>
    <alternativeName>
        <fullName evidence="11">Dihydroorotate oxidase B, electron transfer subunit</fullName>
    </alternativeName>
</protein>
<dbReference type="PIRSF" id="PIRSF006816">
    <property type="entry name" value="Cyc3_hyd_g"/>
    <property type="match status" value="1"/>
</dbReference>
<keyword evidence="5 11" id="KW-0479">Metal-binding</keyword>
<evidence type="ECO:0000256" key="5">
    <source>
        <dbReference type="ARBA" id="ARBA00022723"/>
    </source>
</evidence>
<evidence type="ECO:0000256" key="8">
    <source>
        <dbReference type="ARBA" id="ARBA00022982"/>
    </source>
</evidence>
<dbReference type="AlphaFoldDB" id="A0A143YD94"/>
<dbReference type="Gene3D" id="2.40.30.10">
    <property type="entry name" value="Translation factors"/>
    <property type="match status" value="1"/>
</dbReference>
<dbReference type="PANTHER" id="PTHR43513:SF3">
    <property type="entry name" value="DIHYDROOROTATE DEHYDROGENASE B (NAD(+)), ELECTRON TRANSFER SUBUNIT-RELATED"/>
    <property type="match status" value="1"/>
</dbReference>
<evidence type="ECO:0000259" key="14">
    <source>
        <dbReference type="PROSITE" id="PS51384"/>
    </source>
</evidence>
<evidence type="ECO:0000256" key="7">
    <source>
        <dbReference type="ARBA" id="ARBA00022975"/>
    </source>
</evidence>
<dbReference type="SUPFAM" id="SSF63380">
    <property type="entry name" value="Riboflavin synthase domain-like"/>
    <property type="match status" value="1"/>
</dbReference>
<dbReference type="GO" id="GO:0044205">
    <property type="term" value="P:'de novo' UMP biosynthetic process"/>
    <property type="evidence" value="ECO:0007669"/>
    <property type="project" value="UniProtKB-UniRule"/>
</dbReference>
<evidence type="ECO:0000256" key="11">
    <source>
        <dbReference type="HAMAP-Rule" id="MF_01211"/>
    </source>
</evidence>
<evidence type="ECO:0000256" key="6">
    <source>
        <dbReference type="ARBA" id="ARBA00022827"/>
    </source>
</evidence>
<reference evidence="15 16" key="1">
    <citation type="submission" date="2016-02" db="EMBL/GenBank/DDBJ databases">
        <authorList>
            <person name="Wen L."/>
            <person name="He K."/>
            <person name="Yang H."/>
        </authorList>
    </citation>
    <scope>NUCLEOTIDE SEQUENCE [LARGE SCALE GENOMIC DNA]</scope>
    <source>
        <strain evidence="15">Trichococcus palustris</strain>
    </source>
</reference>
<dbReference type="InterPro" id="IPR017927">
    <property type="entry name" value="FAD-bd_FR_type"/>
</dbReference>
<dbReference type="STRING" id="140314.SAMN04488076_101170"/>
<evidence type="ECO:0000313" key="16">
    <source>
        <dbReference type="Proteomes" id="UP000242754"/>
    </source>
</evidence>
<feature type="binding site" evidence="11 13">
    <location>
        <position position="220"/>
    </location>
    <ligand>
        <name>[2Fe-2S] cluster</name>
        <dbReference type="ChEBI" id="CHEBI:190135"/>
    </ligand>
</feature>
<dbReference type="Gene3D" id="3.40.50.80">
    <property type="entry name" value="Nucleotide-binding domain of ferredoxin-NADP reductase (FNR) module"/>
    <property type="match status" value="1"/>
</dbReference>
<comment type="cofactor">
    <cofactor evidence="11">
        <name>[2Fe-2S] cluster</name>
        <dbReference type="ChEBI" id="CHEBI:190135"/>
    </cofactor>
    <text evidence="11">Binds 1 [2Fe-2S] cluster per subunit.</text>
</comment>
<dbReference type="InterPro" id="IPR039261">
    <property type="entry name" value="FNR_nucleotide-bd"/>
</dbReference>
<keyword evidence="7 11" id="KW-0665">Pyrimidine biosynthesis</keyword>
<comment type="subunit">
    <text evidence="11">Heterotetramer of 2 PyrK and 2 PyrD type B subunits.</text>
</comment>
<keyword evidence="4 11" id="KW-0001">2Fe-2S</keyword>
<dbReference type="NCBIfam" id="NF000797">
    <property type="entry name" value="PRK00054.1-2"/>
    <property type="match status" value="1"/>
</dbReference>
<evidence type="ECO:0000256" key="4">
    <source>
        <dbReference type="ARBA" id="ARBA00022714"/>
    </source>
</evidence>
<dbReference type="InterPro" id="IPR050353">
    <property type="entry name" value="PyrK_electron_transfer"/>
</dbReference>
<dbReference type="GO" id="GO:0051537">
    <property type="term" value="F:2 iron, 2 sulfur cluster binding"/>
    <property type="evidence" value="ECO:0007669"/>
    <property type="project" value="UniProtKB-KW"/>
</dbReference>
<comment type="similarity">
    <text evidence="1 11">Belongs to the PyrK family.</text>
</comment>
<name>A0A143YD94_9LACT</name>
<dbReference type="RefSeq" id="WP_087031450.1">
    <property type="nucleotide sequence ID" value="NZ_FJNE01000002.1"/>
</dbReference>
<dbReference type="InterPro" id="IPR017938">
    <property type="entry name" value="Riboflavin_synthase-like_b-brl"/>
</dbReference>
<dbReference type="Gene3D" id="2.10.240.10">
    <property type="entry name" value="Dihydroorotate dehydrogenase, electron transfer subunit"/>
    <property type="match status" value="1"/>
</dbReference>
<keyword evidence="10 11" id="KW-0411">Iron-sulfur</keyword>
<keyword evidence="3 11" id="KW-0285">Flavoprotein</keyword>
<dbReference type="InterPro" id="IPR037117">
    <property type="entry name" value="Dihydroorotate_DH_ele_sf"/>
</dbReference>
<evidence type="ECO:0000256" key="3">
    <source>
        <dbReference type="ARBA" id="ARBA00022630"/>
    </source>
</evidence>
<feature type="domain" description="FAD-binding FR-type" evidence="14">
    <location>
        <begin position="1"/>
        <end position="100"/>
    </location>
</feature>
<feature type="binding site" evidence="11 13">
    <location>
        <position position="245"/>
    </location>
    <ligand>
        <name>[2Fe-2S] cluster</name>
        <dbReference type="ChEBI" id="CHEBI:190135"/>
    </ligand>
</feature>
<keyword evidence="6 11" id="KW-0274">FAD</keyword>
<dbReference type="Pfam" id="PF10418">
    <property type="entry name" value="DHODB_Fe-S_bind"/>
    <property type="match status" value="1"/>
</dbReference>
<keyword evidence="2 11" id="KW-0813">Transport</keyword>
<evidence type="ECO:0000256" key="2">
    <source>
        <dbReference type="ARBA" id="ARBA00022448"/>
    </source>
</evidence>
<dbReference type="PROSITE" id="PS51384">
    <property type="entry name" value="FAD_FR"/>
    <property type="match status" value="1"/>
</dbReference>
<keyword evidence="9 11" id="KW-0408">Iron</keyword>
<comment type="function">
    <text evidence="11">Responsible for channeling the electrons from the oxidation of dihydroorotate from the FMN redox center in the PyrD type B subunit to the ultimate electron acceptor NAD(+).</text>
</comment>
<dbReference type="InterPro" id="IPR008333">
    <property type="entry name" value="Cbr1-like_FAD-bd_dom"/>
</dbReference>
<dbReference type="InterPro" id="IPR019480">
    <property type="entry name" value="Dihydroorotate_DH_Fe-S-bd"/>
</dbReference>
<dbReference type="Pfam" id="PF00970">
    <property type="entry name" value="FAD_binding_6"/>
    <property type="match status" value="1"/>
</dbReference>
<feature type="binding site" evidence="11 12">
    <location>
        <begin position="51"/>
        <end position="54"/>
    </location>
    <ligand>
        <name>FAD</name>
        <dbReference type="ChEBI" id="CHEBI:57692"/>
    </ligand>
</feature>
<dbReference type="Proteomes" id="UP000242754">
    <property type="component" value="Unassembled WGS sequence"/>
</dbReference>
<dbReference type="UniPathway" id="UPA00070">
    <property type="reaction ID" value="UER00945"/>
</dbReference>
<dbReference type="GO" id="GO:0016491">
    <property type="term" value="F:oxidoreductase activity"/>
    <property type="evidence" value="ECO:0007669"/>
    <property type="project" value="InterPro"/>
</dbReference>
<evidence type="ECO:0000256" key="10">
    <source>
        <dbReference type="ARBA" id="ARBA00023014"/>
    </source>
</evidence>
<dbReference type="InterPro" id="IPR023455">
    <property type="entry name" value="Dihydroorotate_DHASE_ETsu"/>
</dbReference>
<dbReference type="NCBIfam" id="NF000799">
    <property type="entry name" value="PRK00054.1-4"/>
    <property type="match status" value="1"/>
</dbReference>
<dbReference type="EMBL" id="FJNE01000002">
    <property type="protein sequence ID" value="CZQ85814.1"/>
    <property type="molecule type" value="Genomic_DNA"/>
</dbReference>
<gene>
    <name evidence="11" type="primary">pyrK</name>
    <name evidence="15" type="ORF">Tpal_686</name>
</gene>
<feature type="binding site" evidence="11 12">
    <location>
        <begin position="75"/>
        <end position="76"/>
    </location>
    <ligand>
        <name>FAD</name>
        <dbReference type="ChEBI" id="CHEBI:57692"/>
    </ligand>
</feature>
<dbReference type="CDD" id="cd06218">
    <property type="entry name" value="DHOD_e_trans"/>
    <property type="match status" value="1"/>
</dbReference>
<accession>A0A143YD94</accession>
<dbReference type="InterPro" id="IPR012165">
    <property type="entry name" value="Cyt_c3_hydrogenase_gsu"/>
</dbReference>
<evidence type="ECO:0000256" key="1">
    <source>
        <dbReference type="ARBA" id="ARBA00006422"/>
    </source>
</evidence>
<feature type="binding site" evidence="11 13">
    <location>
        <position position="228"/>
    </location>
    <ligand>
        <name>[2Fe-2S] cluster</name>
        <dbReference type="ChEBI" id="CHEBI:190135"/>
    </ligand>
</feature>